<sequence length="114" mass="12213">MSEGPNDDHQRDARHRDGHDCPERDDAPPRRGRVVLVAVLVPVVGAAGGAAGPLFRGATSTVVPLLLVTAVVAFFLCFALFSLSAVWLLDKASVAVAHVRAVRERRDGHGRRGR</sequence>
<protein>
    <recommendedName>
        <fullName evidence="5">Integral membrane protein</fullName>
    </recommendedName>
</protein>
<name>A0ABP5ZU44_9ACTN</name>
<organism evidence="3 4">
    <name type="scientific">Streptomyces gobitricini</name>
    <dbReference type="NCBI Taxonomy" id="68211"/>
    <lineage>
        <taxon>Bacteria</taxon>
        <taxon>Bacillati</taxon>
        <taxon>Actinomycetota</taxon>
        <taxon>Actinomycetes</taxon>
        <taxon>Kitasatosporales</taxon>
        <taxon>Streptomycetaceae</taxon>
        <taxon>Streptomyces</taxon>
    </lineage>
</organism>
<keyword evidence="2" id="KW-1133">Transmembrane helix</keyword>
<dbReference type="EMBL" id="BAAASR010000018">
    <property type="protein sequence ID" value="GAA2500735.1"/>
    <property type="molecule type" value="Genomic_DNA"/>
</dbReference>
<proteinExistence type="predicted"/>
<gene>
    <name evidence="3" type="ORF">GCM10010393_36470</name>
</gene>
<accession>A0ABP5ZU44</accession>
<evidence type="ECO:0000256" key="2">
    <source>
        <dbReference type="SAM" id="Phobius"/>
    </source>
</evidence>
<keyword evidence="2" id="KW-0472">Membrane</keyword>
<evidence type="ECO:0000313" key="4">
    <source>
        <dbReference type="Proteomes" id="UP001499942"/>
    </source>
</evidence>
<feature type="transmembrane region" description="Helical" evidence="2">
    <location>
        <begin position="34"/>
        <end position="55"/>
    </location>
</feature>
<feature type="transmembrane region" description="Helical" evidence="2">
    <location>
        <begin position="61"/>
        <end position="89"/>
    </location>
</feature>
<evidence type="ECO:0008006" key="5">
    <source>
        <dbReference type="Google" id="ProtNLM"/>
    </source>
</evidence>
<keyword evidence="2" id="KW-0812">Transmembrane</keyword>
<evidence type="ECO:0000256" key="1">
    <source>
        <dbReference type="SAM" id="MobiDB-lite"/>
    </source>
</evidence>
<evidence type="ECO:0000313" key="3">
    <source>
        <dbReference type="EMBL" id="GAA2500735.1"/>
    </source>
</evidence>
<keyword evidence="4" id="KW-1185">Reference proteome</keyword>
<dbReference type="RefSeq" id="WP_344362311.1">
    <property type="nucleotide sequence ID" value="NZ_BAAASR010000018.1"/>
</dbReference>
<feature type="region of interest" description="Disordered" evidence="1">
    <location>
        <begin position="1"/>
        <end position="29"/>
    </location>
</feature>
<reference evidence="4" key="1">
    <citation type="journal article" date="2019" name="Int. J. Syst. Evol. Microbiol.">
        <title>The Global Catalogue of Microorganisms (GCM) 10K type strain sequencing project: providing services to taxonomists for standard genome sequencing and annotation.</title>
        <authorList>
            <consortium name="The Broad Institute Genomics Platform"/>
            <consortium name="The Broad Institute Genome Sequencing Center for Infectious Disease"/>
            <person name="Wu L."/>
            <person name="Ma J."/>
        </authorList>
    </citation>
    <scope>NUCLEOTIDE SEQUENCE [LARGE SCALE GENOMIC DNA]</scope>
    <source>
        <strain evidence="4">JCM 5062</strain>
    </source>
</reference>
<comment type="caution">
    <text evidence="3">The sequence shown here is derived from an EMBL/GenBank/DDBJ whole genome shotgun (WGS) entry which is preliminary data.</text>
</comment>
<dbReference type="Proteomes" id="UP001499942">
    <property type="component" value="Unassembled WGS sequence"/>
</dbReference>